<sequence>MVDIEKPYSISAFNSLPDLHHAQEDFIVNGGPELVNNVLGPLIVQHRLASTLGVGLLHRHFDLSDKEKLVEFNHVSTPWMHQQGDKHSGGRILPCAWMIDGTGLVPYEFYFSPLCHDAKVELAVMAPFLHNFIHLIKDSGLEKTIGLRLFPRCGFTGALEMTEGRANINLTPDQVKSNPSCNGISVN</sequence>
<gene>
    <name evidence="1" type="ORF">ABOM_011479</name>
</gene>
<name>A0A1F7ZKR0_9EURO</name>
<dbReference type="OrthoDB" id="2322999at2759"/>
<evidence type="ECO:0000313" key="2">
    <source>
        <dbReference type="Proteomes" id="UP000179179"/>
    </source>
</evidence>
<dbReference type="STRING" id="109264.A0A1F7ZKR0"/>
<comment type="caution">
    <text evidence="1">The sequence shown here is derived from an EMBL/GenBank/DDBJ whole genome shotgun (WGS) entry which is preliminary data.</text>
</comment>
<proteinExistence type="predicted"/>
<dbReference type="Proteomes" id="UP000179179">
    <property type="component" value="Unassembled WGS sequence"/>
</dbReference>
<reference evidence="1 2" key="1">
    <citation type="journal article" date="2016" name="Genome Biol. Evol.">
        <title>Draft genome sequence of an aflatoxigenic Aspergillus species, A. bombycis.</title>
        <authorList>
            <person name="Moore G.G."/>
            <person name="Mack B.M."/>
            <person name="Beltz S.B."/>
            <person name="Gilbert M.K."/>
        </authorList>
    </citation>
    <scope>NUCLEOTIDE SEQUENCE [LARGE SCALE GENOMIC DNA]</scope>
    <source>
        <strain evidence="2">NRRL 26010</strain>
    </source>
</reference>
<organism evidence="1 2">
    <name type="scientific">Aspergillus bombycis</name>
    <dbReference type="NCBI Taxonomy" id="109264"/>
    <lineage>
        <taxon>Eukaryota</taxon>
        <taxon>Fungi</taxon>
        <taxon>Dikarya</taxon>
        <taxon>Ascomycota</taxon>
        <taxon>Pezizomycotina</taxon>
        <taxon>Eurotiomycetes</taxon>
        <taxon>Eurotiomycetidae</taxon>
        <taxon>Eurotiales</taxon>
        <taxon>Aspergillaceae</taxon>
        <taxon>Aspergillus</taxon>
    </lineage>
</organism>
<dbReference type="EMBL" id="LYCR01000163">
    <property type="protein sequence ID" value="OGM40033.1"/>
    <property type="molecule type" value="Genomic_DNA"/>
</dbReference>
<accession>A0A1F7ZKR0</accession>
<evidence type="ECO:0000313" key="1">
    <source>
        <dbReference type="EMBL" id="OGM40033.1"/>
    </source>
</evidence>
<protein>
    <submittedName>
        <fullName evidence="1">Uncharacterized protein</fullName>
    </submittedName>
</protein>
<dbReference type="AlphaFoldDB" id="A0A1F7ZKR0"/>
<keyword evidence="2" id="KW-1185">Reference proteome</keyword>
<dbReference type="GeneID" id="34454869"/>
<dbReference type="RefSeq" id="XP_022383750.1">
    <property type="nucleotide sequence ID" value="XM_022538607.1"/>
</dbReference>